<dbReference type="KEGG" id="ssg:Selsp_1200"/>
<evidence type="ECO:0000256" key="1">
    <source>
        <dbReference type="ARBA" id="ARBA00004651"/>
    </source>
</evidence>
<dbReference type="GO" id="GO:0033214">
    <property type="term" value="P:siderophore-iron import into cell"/>
    <property type="evidence" value="ECO:0007669"/>
    <property type="project" value="TreeGrafter"/>
</dbReference>
<dbReference type="OrthoDB" id="9811721at2"/>
<evidence type="ECO:0000313" key="10">
    <source>
        <dbReference type="EMBL" id="EEX77757.1"/>
    </source>
</evidence>
<organism evidence="10 11">
    <name type="scientific">Selenomonas sputigena (strain ATCC 35185 / DSM 20758 / CCUG 44933 / VPI D19B-28)</name>
    <dbReference type="NCBI Taxonomy" id="546271"/>
    <lineage>
        <taxon>Bacteria</taxon>
        <taxon>Bacillati</taxon>
        <taxon>Bacillota</taxon>
        <taxon>Negativicutes</taxon>
        <taxon>Selenomonadales</taxon>
        <taxon>Selenomonadaceae</taxon>
        <taxon>Selenomonas</taxon>
    </lineage>
</organism>
<feature type="transmembrane region" description="Helical" evidence="8">
    <location>
        <begin position="292"/>
        <end position="314"/>
    </location>
</feature>
<feature type="transmembrane region" description="Helical" evidence="8">
    <location>
        <begin position="261"/>
        <end position="280"/>
    </location>
</feature>
<feature type="transmembrane region" description="Helical" evidence="8">
    <location>
        <begin position="320"/>
        <end position="338"/>
    </location>
</feature>
<name>C9LTM3_SELS3</name>
<dbReference type="HOGENOM" id="CLU_013016_0_3_9"/>
<evidence type="ECO:0000313" key="12">
    <source>
        <dbReference type="Proteomes" id="UP000011124"/>
    </source>
</evidence>
<evidence type="ECO:0000256" key="3">
    <source>
        <dbReference type="ARBA" id="ARBA00022448"/>
    </source>
</evidence>
<comment type="similarity">
    <text evidence="2">Belongs to the binding-protein-dependent transport system permease family. FecCD subfamily.</text>
</comment>
<gene>
    <name evidence="9" type="ordered locus">Selsp_1200</name>
    <name evidence="10" type="ORF">SELSPUOL_01034</name>
</gene>
<dbReference type="Gene3D" id="1.10.3470.10">
    <property type="entry name" value="ABC transporter involved in vitamin B12 uptake, BtuC"/>
    <property type="match status" value="1"/>
</dbReference>
<dbReference type="GO" id="GO:0022857">
    <property type="term" value="F:transmembrane transporter activity"/>
    <property type="evidence" value="ECO:0007669"/>
    <property type="project" value="InterPro"/>
</dbReference>
<evidence type="ECO:0000256" key="2">
    <source>
        <dbReference type="ARBA" id="ARBA00007935"/>
    </source>
</evidence>
<dbReference type="PANTHER" id="PTHR30472">
    <property type="entry name" value="FERRIC ENTEROBACTIN TRANSPORT SYSTEM PERMEASE PROTEIN"/>
    <property type="match status" value="1"/>
</dbReference>
<keyword evidence="3" id="KW-0813">Transport</keyword>
<proteinExistence type="inferred from homology"/>
<feature type="transmembrane region" description="Helical" evidence="8">
    <location>
        <begin position="103"/>
        <end position="123"/>
    </location>
</feature>
<keyword evidence="7 8" id="KW-0472">Membrane</keyword>
<dbReference type="InterPro" id="IPR000522">
    <property type="entry name" value="ABC_transptr_permease_BtuC"/>
</dbReference>
<feature type="transmembrane region" description="Helical" evidence="8">
    <location>
        <begin position="71"/>
        <end position="91"/>
    </location>
</feature>
<dbReference type="PANTHER" id="PTHR30472:SF25">
    <property type="entry name" value="ABC TRANSPORTER PERMEASE PROTEIN MJ0876-RELATED"/>
    <property type="match status" value="1"/>
</dbReference>
<dbReference type="EMBL" id="ACKP02000015">
    <property type="protein sequence ID" value="EEX77757.1"/>
    <property type="molecule type" value="Genomic_DNA"/>
</dbReference>
<evidence type="ECO:0000256" key="5">
    <source>
        <dbReference type="ARBA" id="ARBA00022692"/>
    </source>
</evidence>
<keyword evidence="5 8" id="KW-0812">Transmembrane</keyword>
<dbReference type="GO" id="GO:0005886">
    <property type="term" value="C:plasma membrane"/>
    <property type="evidence" value="ECO:0007669"/>
    <property type="project" value="UniProtKB-SubCell"/>
</dbReference>
<feature type="transmembrane region" description="Helical" evidence="8">
    <location>
        <begin position="203"/>
        <end position="224"/>
    </location>
</feature>
<dbReference type="SUPFAM" id="SSF81345">
    <property type="entry name" value="ABC transporter involved in vitamin B12 uptake, BtuC"/>
    <property type="match status" value="1"/>
</dbReference>
<dbReference type="Proteomes" id="UP000011124">
    <property type="component" value="Chromosome"/>
</dbReference>
<feature type="transmembrane region" description="Helical" evidence="8">
    <location>
        <begin position="129"/>
        <end position="149"/>
    </location>
</feature>
<reference evidence="10 11" key="1">
    <citation type="submission" date="2009-09" db="EMBL/GenBank/DDBJ databases">
        <authorList>
            <person name="Weinstock G."/>
            <person name="Sodergren E."/>
            <person name="Clifton S."/>
            <person name="Fulton L."/>
            <person name="Fulton B."/>
            <person name="Courtney L."/>
            <person name="Fronick C."/>
            <person name="Harrison M."/>
            <person name="Strong C."/>
            <person name="Farmer C."/>
            <person name="Delahaunty K."/>
            <person name="Markovic C."/>
            <person name="Hall O."/>
            <person name="Minx P."/>
            <person name="Tomlinson C."/>
            <person name="Mitreva M."/>
            <person name="Nelson J."/>
            <person name="Hou S."/>
            <person name="Wollam A."/>
            <person name="Pepin K.H."/>
            <person name="Johnson M."/>
            <person name="Bhonagiri V."/>
            <person name="Nash W.E."/>
            <person name="Warren W."/>
            <person name="Chinwalla A."/>
            <person name="Mardis E.R."/>
            <person name="Wilson R.K."/>
        </authorList>
    </citation>
    <scope>NUCLEOTIDE SEQUENCE [LARGE SCALE GENOMIC DNA]</scope>
    <source>
        <strain evidence="10">ATCC 35185</strain>
        <strain evidence="11">ATCC 35185 / DSM 20758 / VPI D19B-28</strain>
    </source>
</reference>
<keyword evidence="4" id="KW-1003">Cell membrane</keyword>
<sequence length="346" mass="36916">MKKNYEKRSLFFWLLLPCLVGFAVVLSMSSGQYDISMECVLAAFSHAAGLPFFSDVTVTPEQEAVLWHIRLPRTLVGLMVGAGLGISGAVLQGIFSNPLADPGIIGVSSGASVGAVLAIALGVSAVSVFSLPAFAFTGSMLAVGLTVSLSMRHGRIPVMTLLLSGVVVGMFLGACTAAILTVMNEQKMQQYLFWTIGGLDYRRWDHVLLGIAPISGGVFLMLLLSRHLNLLAFGEVEARAAGMPVTFFRLLFLALASLTTAAGVCISGNIGFVGLVVPHMMRLLIGPDHRKLLPASLLAGGIFLVVCDSLGRILLQGMEIRVGIMTAFIGTPYFLYLLRRHMKLTS</sequence>
<dbReference type="eggNOG" id="COG0609">
    <property type="taxonomic scope" value="Bacteria"/>
</dbReference>
<evidence type="ECO:0000256" key="8">
    <source>
        <dbReference type="SAM" id="Phobius"/>
    </source>
</evidence>
<comment type="subcellular location">
    <subcellularLocation>
        <location evidence="1">Cell membrane</location>
        <topology evidence="1">Multi-pass membrane protein</topology>
    </subcellularLocation>
</comment>
<evidence type="ECO:0000256" key="7">
    <source>
        <dbReference type="ARBA" id="ARBA00023136"/>
    </source>
</evidence>
<dbReference type="InterPro" id="IPR037294">
    <property type="entry name" value="ABC_BtuC-like"/>
</dbReference>
<dbReference type="AlphaFoldDB" id="C9LTM3"/>
<dbReference type="STRING" id="546271.Selsp_1200"/>
<evidence type="ECO:0000313" key="9">
    <source>
        <dbReference type="EMBL" id="AEC00160.1"/>
    </source>
</evidence>
<dbReference type="CDD" id="cd06550">
    <property type="entry name" value="TM_ABC_iron-siderophores_like"/>
    <property type="match status" value="1"/>
</dbReference>
<evidence type="ECO:0000256" key="4">
    <source>
        <dbReference type="ARBA" id="ARBA00022475"/>
    </source>
</evidence>
<dbReference type="Pfam" id="PF01032">
    <property type="entry name" value="FecCD"/>
    <property type="match status" value="1"/>
</dbReference>
<dbReference type="FunFam" id="1.10.3470.10:FF:000001">
    <property type="entry name" value="Vitamin B12 ABC transporter permease BtuC"/>
    <property type="match status" value="1"/>
</dbReference>
<reference evidence="9 12" key="2">
    <citation type="submission" date="2011-04" db="EMBL/GenBank/DDBJ databases">
        <title>The complete genome of Selenomonas sputigena DSM 20758.</title>
        <authorList>
            <consortium name="US DOE Joint Genome Institute (JGI-PGF)"/>
            <person name="Lucas S."/>
            <person name="Copeland A."/>
            <person name="Lapidus A."/>
            <person name="Bruce D."/>
            <person name="Goodwin L."/>
            <person name="Pitluck S."/>
            <person name="Peters L."/>
            <person name="Kyrpides N."/>
            <person name="Mavromatis K."/>
            <person name="Ivanova N."/>
            <person name="Ovchinnikova G."/>
            <person name="Teshima H."/>
            <person name="Detter J.C."/>
            <person name="Tapia R."/>
            <person name="Han C."/>
            <person name="Land M."/>
            <person name="Hauser L."/>
            <person name="Markowitz V."/>
            <person name="Cheng J.-F."/>
            <person name="Hugenholtz P."/>
            <person name="Woyke T."/>
            <person name="Wu D."/>
            <person name="Gronow S."/>
            <person name="Wellnitz S."/>
            <person name="Schneider S."/>
            <person name="Klenk H.-P."/>
            <person name="Eisen J.A."/>
        </authorList>
    </citation>
    <scope>NUCLEOTIDE SEQUENCE [LARGE SCALE GENOMIC DNA]</scope>
    <source>
        <strain evidence="9">ATCC 35185</strain>
        <strain evidence="12">ATCC 35185 / DSM 20758 / VPI D19B-28</strain>
    </source>
</reference>
<feature type="transmembrane region" description="Helical" evidence="8">
    <location>
        <begin position="161"/>
        <end position="183"/>
    </location>
</feature>
<keyword evidence="12" id="KW-1185">Reference proteome</keyword>
<accession>C9LTM3</accession>
<dbReference type="EMBL" id="CP002637">
    <property type="protein sequence ID" value="AEC00160.1"/>
    <property type="molecule type" value="Genomic_DNA"/>
</dbReference>
<keyword evidence="6 8" id="KW-1133">Transmembrane helix</keyword>
<protein>
    <submittedName>
        <fullName evidence="9">ABC-type transporter, integral membrane subunit</fullName>
    </submittedName>
    <submittedName>
        <fullName evidence="10">Iron chelate uptake ABC transporter, FeCT family, permease protein</fullName>
    </submittedName>
</protein>
<dbReference type="Proteomes" id="UP000003505">
    <property type="component" value="Unassembled WGS sequence"/>
</dbReference>
<dbReference type="RefSeq" id="WP_006192293.1">
    <property type="nucleotide sequence ID" value="NC_015437.1"/>
</dbReference>
<evidence type="ECO:0000256" key="6">
    <source>
        <dbReference type="ARBA" id="ARBA00022989"/>
    </source>
</evidence>
<evidence type="ECO:0000313" key="11">
    <source>
        <dbReference type="Proteomes" id="UP000003505"/>
    </source>
</evidence>